<organism evidence="2">
    <name type="scientific">marine sediment metagenome</name>
    <dbReference type="NCBI Taxonomy" id="412755"/>
    <lineage>
        <taxon>unclassified sequences</taxon>
        <taxon>metagenomes</taxon>
        <taxon>ecological metagenomes</taxon>
    </lineage>
</organism>
<protein>
    <recommendedName>
        <fullName evidence="1">DUF8180 domain-containing protein</fullName>
    </recommendedName>
</protein>
<evidence type="ECO:0000313" key="2">
    <source>
        <dbReference type="EMBL" id="GAI87757.1"/>
    </source>
</evidence>
<reference evidence="2" key="1">
    <citation type="journal article" date="2014" name="Front. Microbiol.">
        <title>High frequency of phylogenetically diverse reductive dehalogenase-homologous genes in deep subseafloor sedimentary metagenomes.</title>
        <authorList>
            <person name="Kawai M."/>
            <person name="Futagami T."/>
            <person name="Toyoda A."/>
            <person name="Takaki Y."/>
            <person name="Nishi S."/>
            <person name="Hori S."/>
            <person name="Arai W."/>
            <person name="Tsubouchi T."/>
            <person name="Morono Y."/>
            <person name="Uchiyama I."/>
            <person name="Ito T."/>
            <person name="Fujiyama A."/>
            <person name="Inagaki F."/>
            <person name="Takami H."/>
        </authorList>
    </citation>
    <scope>NUCLEOTIDE SEQUENCE</scope>
    <source>
        <strain evidence="2">Expedition CK06-06</strain>
    </source>
</reference>
<dbReference type="Pfam" id="PF26551">
    <property type="entry name" value="DUF8180"/>
    <property type="match status" value="1"/>
</dbReference>
<dbReference type="EMBL" id="BARW01006317">
    <property type="protein sequence ID" value="GAI87757.1"/>
    <property type="molecule type" value="Genomic_DNA"/>
</dbReference>
<comment type="caution">
    <text evidence="2">The sequence shown here is derived from an EMBL/GenBank/DDBJ whole genome shotgun (WGS) entry which is preliminary data.</text>
</comment>
<feature type="non-terminal residue" evidence="2">
    <location>
        <position position="1"/>
    </location>
</feature>
<proteinExistence type="predicted"/>
<dbReference type="InterPro" id="IPR058493">
    <property type="entry name" value="DUF8180"/>
</dbReference>
<sequence length="98" mass="11230">ANGENVDEILGAVPETTIRTMVEDILKRFPTDETGRLKVLLTSWVEHNEKHGEKFNRWVEKANNLEGNPIYKSALQVAQEVEKANEQLSQVLIQLPRY</sequence>
<feature type="domain" description="DUF8180" evidence="1">
    <location>
        <begin position="37"/>
        <end position="94"/>
    </location>
</feature>
<gene>
    <name evidence="2" type="ORF">S12H4_13266</name>
</gene>
<evidence type="ECO:0000259" key="1">
    <source>
        <dbReference type="Pfam" id="PF26551"/>
    </source>
</evidence>
<name>X1S3Y8_9ZZZZ</name>
<accession>X1S3Y8</accession>
<dbReference type="AlphaFoldDB" id="X1S3Y8"/>